<dbReference type="InterPro" id="IPR044068">
    <property type="entry name" value="CB"/>
</dbReference>
<organism evidence="8 9">
    <name type="scientific">Variovorax humicola</name>
    <dbReference type="NCBI Taxonomy" id="1769758"/>
    <lineage>
        <taxon>Bacteria</taxon>
        <taxon>Pseudomonadati</taxon>
        <taxon>Pseudomonadota</taxon>
        <taxon>Betaproteobacteria</taxon>
        <taxon>Burkholderiales</taxon>
        <taxon>Comamonadaceae</taxon>
        <taxon>Variovorax</taxon>
    </lineage>
</organism>
<dbReference type="PROSITE" id="PS51898">
    <property type="entry name" value="TYR_RECOMBINASE"/>
    <property type="match status" value="1"/>
</dbReference>
<evidence type="ECO:0000313" key="9">
    <source>
        <dbReference type="Proteomes" id="UP001363010"/>
    </source>
</evidence>
<dbReference type="InterPro" id="IPR004107">
    <property type="entry name" value="Integrase_SAM-like_N"/>
</dbReference>
<keyword evidence="2" id="KW-0229">DNA integration</keyword>
<name>A0ABU8W9S7_9BURK</name>
<dbReference type="EMBL" id="JBBKZV010000041">
    <property type="protein sequence ID" value="MEJ8826790.1"/>
    <property type="molecule type" value="Genomic_DNA"/>
</dbReference>
<dbReference type="InterPro" id="IPR010998">
    <property type="entry name" value="Integrase_recombinase_N"/>
</dbReference>
<evidence type="ECO:0000256" key="1">
    <source>
        <dbReference type="ARBA" id="ARBA00008857"/>
    </source>
</evidence>
<dbReference type="Pfam" id="PF00589">
    <property type="entry name" value="Phage_integrase"/>
    <property type="match status" value="1"/>
</dbReference>
<dbReference type="SUPFAM" id="SSF56349">
    <property type="entry name" value="DNA breaking-rejoining enzymes"/>
    <property type="match status" value="1"/>
</dbReference>
<dbReference type="PROSITE" id="PS51900">
    <property type="entry name" value="CB"/>
    <property type="match status" value="1"/>
</dbReference>
<dbReference type="InterPro" id="IPR002104">
    <property type="entry name" value="Integrase_catalytic"/>
</dbReference>
<dbReference type="InterPro" id="IPR011010">
    <property type="entry name" value="DNA_brk_join_enz"/>
</dbReference>
<evidence type="ECO:0000259" key="6">
    <source>
        <dbReference type="PROSITE" id="PS51898"/>
    </source>
</evidence>
<comment type="caution">
    <text evidence="8">The sequence shown here is derived from an EMBL/GenBank/DDBJ whole genome shotgun (WGS) entry which is preliminary data.</text>
</comment>
<dbReference type="Proteomes" id="UP001363010">
    <property type="component" value="Unassembled WGS sequence"/>
</dbReference>
<keyword evidence="9" id="KW-1185">Reference proteome</keyword>
<dbReference type="Gene3D" id="1.10.150.130">
    <property type="match status" value="1"/>
</dbReference>
<evidence type="ECO:0000256" key="2">
    <source>
        <dbReference type="ARBA" id="ARBA00022908"/>
    </source>
</evidence>
<keyword evidence="4" id="KW-0233">DNA recombination</keyword>
<dbReference type="PANTHER" id="PTHR30349:SF64">
    <property type="entry name" value="PROPHAGE INTEGRASE INTD-RELATED"/>
    <property type="match status" value="1"/>
</dbReference>
<dbReference type="CDD" id="cd01193">
    <property type="entry name" value="INT_IntI_C"/>
    <property type="match status" value="1"/>
</dbReference>
<proteinExistence type="inferred from homology"/>
<evidence type="ECO:0000256" key="4">
    <source>
        <dbReference type="ARBA" id="ARBA00023172"/>
    </source>
</evidence>
<protein>
    <submittedName>
        <fullName evidence="8">Tyrosine-type recombinase/integrase</fullName>
    </submittedName>
</protein>
<dbReference type="Gene3D" id="1.10.443.10">
    <property type="entry name" value="Intergrase catalytic core"/>
    <property type="match status" value="1"/>
</dbReference>
<evidence type="ECO:0000256" key="3">
    <source>
        <dbReference type="ARBA" id="ARBA00023125"/>
    </source>
</evidence>
<feature type="domain" description="Tyr recombinase" evidence="6">
    <location>
        <begin position="116"/>
        <end position="289"/>
    </location>
</feature>
<accession>A0ABU8W9S7</accession>
<evidence type="ECO:0000313" key="8">
    <source>
        <dbReference type="EMBL" id="MEJ8826790.1"/>
    </source>
</evidence>
<sequence>MQSLFAAIHPFHLQRSFAMTPLRQRMLEDMGIRNLAENTQLSYLQQVSLYAGHFHRSPEELGPEEVRAYQVHLTKARKLAPSSVSIATSALRFLYKVTLKREWAPDDIPMPKKPFKLPVVLSPEEVSHFLACVDSLKQRTILTTAYAAGLRVSEVTHLKVTDIDSQRMMLRISQGKGNRDRYVMLSPRLLEALRSYWKVVRPDAWLFPGDIPGQPISRNAVALACQRAHRAAGIAKPVTPHSLRHAFATHLLETGTDVRRIQLLLGHRSLATTSRYLKIATSTVCATTSPLDLLPEVAPLPSEPTASPVF</sequence>
<feature type="domain" description="Core-binding (CB)" evidence="7">
    <location>
        <begin position="17"/>
        <end position="99"/>
    </location>
</feature>
<dbReference type="RefSeq" id="WP_340367825.1">
    <property type="nucleotide sequence ID" value="NZ_JBBKZV010000041.1"/>
</dbReference>
<evidence type="ECO:0000256" key="5">
    <source>
        <dbReference type="PROSITE-ProRule" id="PRU01248"/>
    </source>
</evidence>
<dbReference type="PANTHER" id="PTHR30349">
    <property type="entry name" value="PHAGE INTEGRASE-RELATED"/>
    <property type="match status" value="1"/>
</dbReference>
<dbReference type="InterPro" id="IPR013762">
    <property type="entry name" value="Integrase-like_cat_sf"/>
</dbReference>
<gene>
    <name evidence="8" type="ORF">WKW80_33100</name>
</gene>
<reference evidence="8 9" key="1">
    <citation type="submission" date="2024-03" db="EMBL/GenBank/DDBJ databases">
        <title>Novel species of the genus Variovorax.</title>
        <authorList>
            <person name="Liu Q."/>
            <person name="Xin Y.-H."/>
        </authorList>
    </citation>
    <scope>NUCLEOTIDE SEQUENCE [LARGE SCALE GENOMIC DNA]</scope>
    <source>
        <strain evidence="8 9">KACC 18501</strain>
    </source>
</reference>
<dbReference type="Pfam" id="PF13495">
    <property type="entry name" value="Phage_int_SAM_4"/>
    <property type="match status" value="1"/>
</dbReference>
<keyword evidence="3 5" id="KW-0238">DNA-binding</keyword>
<evidence type="ECO:0000259" key="7">
    <source>
        <dbReference type="PROSITE" id="PS51900"/>
    </source>
</evidence>
<dbReference type="InterPro" id="IPR050090">
    <property type="entry name" value="Tyrosine_recombinase_XerCD"/>
</dbReference>
<comment type="similarity">
    <text evidence="1">Belongs to the 'phage' integrase family.</text>
</comment>